<dbReference type="EMBL" id="BOMS01000137">
    <property type="protein sequence ID" value="GIE72085.1"/>
    <property type="molecule type" value="Genomic_DNA"/>
</dbReference>
<organism evidence="2 3">
    <name type="scientific">Actinoplanes palleronii</name>
    <dbReference type="NCBI Taxonomy" id="113570"/>
    <lineage>
        <taxon>Bacteria</taxon>
        <taxon>Bacillati</taxon>
        <taxon>Actinomycetota</taxon>
        <taxon>Actinomycetes</taxon>
        <taxon>Micromonosporales</taxon>
        <taxon>Micromonosporaceae</taxon>
        <taxon>Actinoplanes</taxon>
    </lineage>
</organism>
<accession>A0ABQ4BPC9</accession>
<feature type="transmembrane region" description="Helical" evidence="1">
    <location>
        <begin position="12"/>
        <end position="31"/>
    </location>
</feature>
<sequence length="54" mass="5727">MRAAPWRRLDYAAAGLVAVAISALDGILLAVHRIAASRGVGHNTRDLAEDEALM</sequence>
<name>A0ABQ4BPC9_9ACTN</name>
<comment type="caution">
    <text evidence="2">The sequence shown here is derived from an EMBL/GenBank/DDBJ whole genome shotgun (WGS) entry which is preliminary data.</text>
</comment>
<dbReference type="Proteomes" id="UP000624709">
    <property type="component" value="Unassembled WGS sequence"/>
</dbReference>
<gene>
    <name evidence="2" type="ORF">Apa02nite_081930</name>
</gene>
<keyword evidence="1" id="KW-0472">Membrane</keyword>
<evidence type="ECO:0000313" key="3">
    <source>
        <dbReference type="Proteomes" id="UP000624709"/>
    </source>
</evidence>
<evidence type="ECO:0000313" key="2">
    <source>
        <dbReference type="EMBL" id="GIE72085.1"/>
    </source>
</evidence>
<protein>
    <submittedName>
        <fullName evidence="2">Uncharacterized protein</fullName>
    </submittedName>
</protein>
<proteinExistence type="predicted"/>
<evidence type="ECO:0000256" key="1">
    <source>
        <dbReference type="SAM" id="Phobius"/>
    </source>
</evidence>
<keyword evidence="1" id="KW-0812">Transmembrane</keyword>
<keyword evidence="3" id="KW-1185">Reference proteome</keyword>
<keyword evidence="1" id="KW-1133">Transmembrane helix</keyword>
<reference evidence="2 3" key="1">
    <citation type="submission" date="2021-01" db="EMBL/GenBank/DDBJ databases">
        <title>Whole genome shotgun sequence of Actinoplanes palleronii NBRC 14916.</title>
        <authorList>
            <person name="Komaki H."/>
            <person name="Tamura T."/>
        </authorList>
    </citation>
    <scope>NUCLEOTIDE SEQUENCE [LARGE SCALE GENOMIC DNA]</scope>
    <source>
        <strain evidence="2 3">NBRC 14916</strain>
    </source>
</reference>